<gene>
    <name evidence="1" type="ORF">OCBIM_22022869mg</name>
</gene>
<reference evidence="1" key="1">
    <citation type="submission" date="2015-07" db="EMBL/GenBank/DDBJ databases">
        <title>MeaNS - Measles Nucleotide Surveillance Program.</title>
        <authorList>
            <person name="Tran T."/>
            <person name="Druce J."/>
        </authorList>
    </citation>
    <scope>NUCLEOTIDE SEQUENCE</scope>
    <source>
        <strain evidence="1">UCB-OBI-ISO-001</strain>
        <tissue evidence="1">Gonad</tissue>
    </source>
</reference>
<evidence type="ECO:0000313" key="1">
    <source>
        <dbReference type="EMBL" id="KOF84009.1"/>
    </source>
</evidence>
<protein>
    <submittedName>
        <fullName evidence="1">Uncharacterized protein</fullName>
    </submittedName>
</protein>
<accession>A0A0L8H4J8</accession>
<dbReference type="AlphaFoldDB" id="A0A0L8H4J8"/>
<dbReference type="EMBL" id="KQ419315">
    <property type="protein sequence ID" value="KOF84009.1"/>
    <property type="molecule type" value="Genomic_DNA"/>
</dbReference>
<name>A0A0L8H4J8_OCTBM</name>
<organism evidence="1">
    <name type="scientific">Octopus bimaculoides</name>
    <name type="common">California two-spotted octopus</name>
    <dbReference type="NCBI Taxonomy" id="37653"/>
    <lineage>
        <taxon>Eukaryota</taxon>
        <taxon>Metazoa</taxon>
        <taxon>Spiralia</taxon>
        <taxon>Lophotrochozoa</taxon>
        <taxon>Mollusca</taxon>
        <taxon>Cephalopoda</taxon>
        <taxon>Coleoidea</taxon>
        <taxon>Octopodiformes</taxon>
        <taxon>Octopoda</taxon>
        <taxon>Incirrata</taxon>
        <taxon>Octopodidae</taxon>
        <taxon>Octopus</taxon>
    </lineage>
</organism>
<sequence>MLTQLHMHKNLAATNARKFNIKPNGTLNSKTTLLWLTNTILQLRKSITYIPYTQIHTFTGTHISRTRRYVCCDSRD</sequence>
<proteinExistence type="predicted"/>